<dbReference type="eggNOG" id="KOG4127">
    <property type="taxonomic scope" value="Eukaryota"/>
</dbReference>
<keyword evidence="1" id="KW-0378">Hydrolase</keyword>
<dbReference type="AlphaFoldDB" id="D8PQ15"/>
<dbReference type="InterPro" id="IPR008257">
    <property type="entry name" value="Pept_M19"/>
</dbReference>
<comment type="catalytic activity">
    <reaction evidence="1">
        <text>an L-aminoacyl-L-amino acid + H2O = 2 an L-alpha-amino acid</text>
        <dbReference type="Rhea" id="RHEA:48940"/>
        <dbReference type="ChEBI" id="CHEBI:15377"/>
        <dbReference type="ChEBI" id="CHEBI:59869"/>
        <dbReference type="ChEBI" id="CHEBI:77460"/>
        <dbReference type="EC" id="3.4.13.19"/>
    </reaction>
</comment>
<dbReference type="EMBL" id="GL377302">
    <property type="protein sequence ID" value="EFJ03034.1"/>
    <property type="molecule type" value="Genomic_DNA"/>
</dbReference>
<dbReference type="HOGENOM" id="CLU_031404_4_0_1"/>
<dbReference type="Pfam" id="PF01244">
    <property type="entry name" value="Peptidase_M19"/>
    <property type="match status" value="1"/>
</dbReference>
<evidence type="ECO:0000256" key="2">
    <source>
        <dbReference type="SAM" id="MobiDB-lite"/>
    </source>
</evidence>
<dbReference type="PROSITE" id="PS51365">
    <property type="entry name" value="RENAL_DIPEPTIDASE_2"/>
    <property type="match status" value="1"/>
</dbReference>
<dbReference type="InParanoid" id="D8PQ15"/>
<keyword evidence="1" id="KW-0862">Zinc</keyword>
<name>D8PQ15_SCHCM</name>
<keyword evidence="3" id="KW-0812">Transmembrane</keyword>
<keyword evidence="3" id="KW-1133">Transmembrane helix</keyword>
<dbReference type="VEuPathDB" id="FungiDB:SCHCODRAFT_02622077"/>
<reference evidence="4 5" key="1">
    <citation type="journal article" date="2010" name="Nat. Biotechnol.">
        <title>Genome sequence of the model mushroom Schizophyllum commune.</title>
        <authorList>
            <person name="Ohm R.A."/>
            <person name="de Jong J.F."/>
            <person name="Lugones L.G."/>
            <person name="Aerts A."/>
            <person name="Kothe E."/>
            <person name="Stajich J.E."/>
            <person name="de Vries R.P."/>
            <person name="Record E."/>
            <person name="Levasseur A."/>
            <person name="Baker S.E."/>
            <person name="Bartholomew K.A."/>
            <person name="Coutinho P.M."/>
            <person name="Erdmann S."/>
            <person name="Fowler T.J."/>
            <person name="Gathman A.C."/>
            <person name="Lombard V."/>
            <person name="Henrissat B."/>
            <person name="Knabe N."/>
            <person name="Kuees U."/>
            <person name="Lilly W.W."/>
            <person name="Lindquist E."/>
            <person name="Lucas S."/>
            <person name="Magnuson J.K."/>
            <person name="Piumi F."/>
            <person name="Raudaskoski M."/>
            <person name="Salamov A."/>
            <person name="Schmutz J."/>
            <person name="Schwarze F.W.M.R."/>
            <person name="vanKuyk P.A."/>
            <person name="Horton J.S."/>
            <person name="Grigoriev I.V."/>
            <person name="Woesten H.A.B."/>
        </authorList>
    </citation>
    <scope>NUCLEOTIDE SEQUENCE [LARGE SCALE GENOMIC DNA]</scope>
    <source>
        <strain evidence="5">H4-8 / FGSC 9210</strain>
    </source>
</reference>
<dbReference type="GO" id="GO:0006508">
    <property type="term" value="P:proteolysis"/>
    <property type="evidence" value="ECO:0007669"/>
    <property type="project" value="UniProtKB-KW"/>
</dbReference>
<keyword evidence="1" id="KW-0224">Dipeptidase</keyword>
<comment type="similarity">
    <text evidence="1">Belongs to the metallo-dependent hydrolases superfamily. Peptidase M19 family.</text>
</comment>
<keyword evidence="1" id="KW-0479">Metal-binding</keyword>
<dbReference type="GeneID" id="9585946"/>
<dbReference type="STRING" id="578458.D8PQ15"/>
<protein>
    <recommendedName>
        <fullName evidence="1">Dipeptidase</fullName>
        <ecNumber evidence="1">3.4.13.19</ecNumber>
    </recommendedName>
</protein>
<dbReference type="InterPro" id="IPR032466">
    <property type="entry name" value="Metal_Hydrolase"/>
</dbReference>
<keyword evidence="3" id="KW-0472">Membrane</keyword>
<dbReference type="GO" id="GO:0070573">
    <property type="term" value="F:metallodipeptidase activity"/>
    <property type="evidence" value="ECO:0007669"/>
    <property type="project" value="InterPro"/>
</dbReference>
<dbReference type="GO" id="GO:0046872">
    <property type="term" value="F:metal ion binding"/>
    <property type="evidence" value="ECO:0007669"/>
    <property type="project" value="UniProtKB-UniRule"/>
</dbReference>
<accession>D8PQ15</accession>
<dbReference type="OMA" id="CDHPRNI"/>
<feature type="transmembrane region" description="Helical" evidence="3">
    <location>
        <begin position="31"/>
        <end position="51"/>
    </location>
</feature>
<keyword evidence="1" id="KW-0482">Metalloprotease</keyword>
<evidence type="ECO:0000313" key="5">
    <source>
        <dbReference type="Proteomes" id="UP000007431"/>
    </source>
</evidence>
<dbReference type="EC" id="3.4.13.19" evidence="1"/>
<dbReference type="KEGG" id="scm:SCHCO_02622077"/>
<evidence type="ECO:0000256" key="1">
    <source>
        <dbReference type="RuleBase" id="RU341113"/>
    </source>
</evidence>
<dbReference type="Gene3D" id="3.20.20.140">
    <property type="entry name" value="Metal-dependent hydrolases"/>
    <property type="match status" value="1"/>
</dbReference>
<gene>
    <name evidence="4" type="ORF">SCHCODRAFT_47471</name>
</gene>
<evidence type="ECO:0000313" key="4">
    <source>
        <dbReference type="EMBL" id="EFJ03034.1"/>
    </source>
</evidence>
<keyword evidence="5" id="KW-1185">Reference proteome</keyword>
<organism evidence="5">
    <name type="scientific">Schizophyllum commune (strain H4-8 / FGSC 9210)</name>
    <name type="common">Split gill fungus</name>
    <dbReference type="NCBI Taxonomy" id="578458"/>
    <lineage>
        <taxon>Eukaryota</taxon>
        <taxon>Fungi</taxon>
        <taxon>Dikarya</taxon>
        <taxon>Basidiomycota</taxon>
        <taxon>Agaricomycotina</taxon>
        <taxon>Agaricomycetes</taxon>
        <taxon>Agaricomycetidae</taxon>
        <taxon>Agaricales</taxon>
        <taxon>Schizophyllaceae</taxon>
        <taxon>Schizophyllum</taxon>
    </lineage>
</organism>
<sequence length="441" mass="47915">MSARVASSETSPLLNLPNGHEPAKRPSKARAIIWSLVTIVFAAAVVLMTAANAGSDSLRVWLGMMPYDADLAADVILKTAPVIDGHIDLPWLVRMIFKNDPAKFDLEKDMPYHVDIERLRKGKVGGFFWSVYTPCPDPEEEGPDYVNATLSVRDTMEQIDLSKVLIDKYSDTFALATTAADVKKAIRAGKIASLLGIEGAHQISASIGTLRQFHELGVRYMTLTHTCNNPFADSCGMAWGGIEPRWHGLNPALGPQLVKEMNRLGMFVDLSHTSDETAKQAIELSEAPVIWSHSSARAVHNHPRNVPDDILQLIGEGEGKKDAVIMVNFAPGFVGPTDEEANLERVAAHVEHIAAVAGKKHVGLGSDFDGISSTPSGLEDVSKYPALISLLYSRGWSKYDLAGLAGGNLLRVMEGMERVAADLQRKGVAPAMDVYDRRTDL</sequence>
<feature type="region of interest" description="Disordered" evidence="2">
    <location>
        <begin position="1"/>
        <end position="24"/>
    </location>
</feature>
<dbReference type="PANTHER" id="PTHR10443">
    <property type="entry name" value="MICROSOMAL DIPEPTIDASE"/>
    <property type="match status" value="1"/>
</dbReference>
<dbReference type="CDD" id="cd01301">
    <property type="entry name" value="rDP_like"/>
    <property type="match status" value="1"/>
</dbReference>
<feature type="compositionally biased region" description="Polar residues" evidence="2">
    <location>
        <begin position="1"/>
        <end position="13"/>
    </location>
</feature>
<dbReference type="PANTHER" id="PTHR10443:SF12">
    <property type="entry name" value="DIPEPTIDASE"/>
    <property type="match status" value="1"/>
</dbReference>
<dbReference type="SUPFAM" id="SSF51556">
    <property type="entry name" value="Metallo-dependent hydrolases"/>
    <property type="match status" value="1"/>
</dbReference>
<keyword evidence="1" id="KW-0645">Protease</keyword>
<dbReference type="Proteomes" id="UP000007431">
    <property type="component" value="Unassembled WGS sequence"/>
</dbReference>
<dbReference type="OrthoDB" id="445695at2759"/>
<evidence type="ECO:0000256" key="3">
    <source>
        <dbReference type="SAM" id="Phobius"/>
    </source>
</evidence>
<proteinExistence type="inferred from homology"/>
<dbReference type="RefSeq" id="XP_003037936.1">
    <property type="nucleotide sequence ID" value="XM_003037890.1"/>
</dbReference>
<comment type="cofactor">
    <cofactor evidence="1">
        <name>Zn(2+)</name>
        <dbReference type="ChEBI" id="CHEBI:29105"/>
    </cofactor>
</comment>